<gene>
    <name evidence="2" type="ORF">PATL70BA_1510</name>
</gene>
<dbReference type="AlphaFoldDB" id="A0A3P7NWQ2"/>
<keyword evidence="1" id="KW-1133">Transmembrane helix</keyword>
<dbReference type="EMBL" id="LR130778">
    <property type="protein sequence ID" value="VDN47395.1"/>
    <property type="molecule type" value="Genomic_DNA"/>
</dbReference>
<accession>A0A3P7NWQ2</accession>
<protein>
    <submittedName>
        <fullName evidence="2">Uncharacterized protein</fullName>
    </submittedName>
</protein>
<keyword evidence="1" id="KW-0812">Transmembrane</keyword>
<feature type="transmembrane region" description="Helical" evidence="1">
    <location>
        <begin position="35"/>
        <end position="58"/>
    </location>
</feature>
<reference evidence="2 3" key="1">
    <citation type="submission" date="2018-09" db="EMBL/GenBank/DDBJ databases">
        <authorList>
            <person name="Postec A."/>
        </authorList>
    </citation>
    <scope>NUCLEOTIDE SEQUENCE [LARGE SCALE GENOMIC DNA]</scope>
    <source>
        <strain evidence="2">70B-A</strain>
    </source>
</reference>
<evidence type="ECO:0000313" key="2">
    <source>
        <dbReference type="EMBL" id="VDN47395.1"/>
    </source>
</evidence>
<dbReference type="Proteomes" id="UP000279029">
    <property type="component" value="Chromosome"/>
</dbReference>
<proteinExistence type="predicted"/>
<evidence type="ECO:0000313" key="3">
    <source>
        <dbReference type="Proteomes" id="UP000279029"/>
    </source>
</evidence>
<keyword evidence="1" id="KW-0472">Membrane</keyword>
<dbReference type="KEGG" id="cbar:PATL70BA_1510"/>
<organism evidence="2 3">
    <name type="scientific">Petrocella atlantisensis</name>
    <dbReference type="NCBI Taxonomy" id="2173034"/>
    <lineage>
        <taxon>Bacteria</taxon>
        <taxon>Bacillati</taxon>
        <taxon>Bacillota</taxon>
        <taxon>Clostridia</taxon>
        <taxon>Lachnospirales</taxon>
        <taxon>Vallitaleaceae</taxon>
        <taxon>Petrocella</taxon>
    </lineage>
</organism>
<sequence length="124" mass="15064">MDQEKVKLMMKLATFERKEGKEDLNIMEYFKGDYIAYKTFLILLGVSFSLFLFFLADIGMKFFEDMQRFIEYDFVELGMRYLTIWAVFMVIYGIVATIIYKKRYRESKERIGEYQKSLKELRKM</sequence>
<keyword evidence="3" id="KW-1185">Reference proteome</keyword>
<evidence type="ECO:0000256" key="1">
    <source>
        <dbReference type="SAM" id="Phobius"/>
    </source>
</evidence>
<dbReference type="RefSeq" id="WP_125136712.1">
    <property type="nucleotide sequence ID" value="NZ_LR130778.1"/>
</dbReference>
<feature type="transmembrane region" description="Helical" evidence="1">
    <location>
        <begin position="78"/>
        <end position="100"/>
    </location>
</feature>
<dbReference type="OrthoDB" id="1778612at2"/>
<name>A0A3P7NWQ2_9FIRM</name>